<keyword evidence="2" id="KW-0812">Transmembrane</keyword>
<feature type="compositionally biased region" description="Pro residues" evidence="1">
    <location>
        <begin position="72"/>
        <end position="82"/>
    </location>
</feature>
<dbReference type="AlphaFoldDB" id="A0A975G3P5"/>
<keyword evidence="4" id="KW-1185">Reference proteome</keyword>
<dbReference type="EMBL" id="CP073078">
    <property type="protein sequence ID" value="QUD90096.1"/>
    <property type="molecule type" value="Genomic_DNA"/>
</dbReference>
<reference evidence="3" key="1">
    <citation type="submission" date="2021-04" db="EMBL/GenBank/DDBJ databases">
        <title>The complete genome sequence of Caulobacter sp. S6.</title>
        <authorList>
            <person name="Tang Y."/>
            <person name="Ouyang W."/>
            <person name="Liu Q."/>
            <person name="Huang B."/>
            <person name="Guo Z."/>
            <person name="Lei P."/>
        </authorList>
    </citation>
    <scope>NUCLEOTIDE SEQUENCE</scope>
    <source>
        <strain evidence="3">S6</strain>
    </source>
</reference>
<sequence length="272" mass="29106">MHRQDQAPWDREGSTPRRRSAGHRRAVGVVFSLVGHVVVLMALMIAPRMPPQTPEPTPLTVALIDGRALAPAPIPAPEPAKAPQPTHERAKPKPVKASHRPEPVKPLTRHVTVARAEDPAAARAARIAAEDAPVATSVPTLSAAQLAGAASADSGELGGGTCDMAGRLQEVLRHDHLVRTAVSSLTGKSIMVWNGEWKWMPGDTGQGLTAVRQALIWEIAYAPESCRSRQMHGLVLFSVNEAGGPVRLAVGDSDWRWTDLLAPRGAARTYRP</sequence>
<evidence type="ECO:0000256" key="2">
    <source>
        <dbReference type="SAM" id="Phobius"/>
    </source>
</evidence>
<feature type="compositionally biased region" description="Basic and acidic residues" evidence="1">
    <location>
        <begin position="1"/>
        <end position="15"/>
    </location>
</feature>
<protein>
    <submittedName>
        <fullName evidence="3">Uncharacterized protein</fullName>
    </submittedName>
</protein>
<dbReference type="KEGG" id="caul:KCG34_09620"/>
<evidence type="ECO:0000256" key="1">
    <source>
        <dbReference type="SAM" id="MobiDB-lite"/>
    </source>
</evidence>
<keyword evidence="2" id="KW-0472">Membrane</keyword>
<dbReference type="Proteomes" id="UP000676409">
    <property type="component" value="Chromosome"/>
</dbReference>
<feature type="region of interest" description="Disordered" evidence="1">
    <location>
        <begin position="70"/>
        <end position="102"/>
    </location>
</feature>
<keyword evidence="2" id="KW-1133">Transmembrane helix</keyword>
<gene>
    <name evidence="3" type="ORF">KCG34_09620</name>
</gene>
<evidence type="ECO:0000313" key="4">
    <source>
        <dbReference type="Proteomes" id="UP000676409"/>
    </source>
</evidence>
<name>A0A975G3P5_9CAUL</name>
<feature type="transmembrane region" description="Helical" evidence="2">
    <location>
        <begin position="26"/>
        <end position="46"/>
    </location>
</feature>
<feature type="region of interest" description="Disordered" evidence="1">
    <location>
        <begin position="1"/>
        <end position="23"/>
    </location>
</feature>
<accession>A0A975G3P5</accession>
<dbReference type="RefSeq" id="WP_211940147.1">
    <property type="nucleotide sequence ID" value="NZ_CP073078.1"/>
</dbReference>
<evidence type="ECO:0000313" key="3">
    <source>
        <dbReference type="EMBL" id="QUD90096.1"/>
    </source>
</evidence>
<organism evidence="3 4">
    <name type="scientific">Phenylobacterium montanum</name>
    <dbReference type="NCBI Taxonomy" id="2823693"/>
    <lineage>
        <taxon>Bacteria</taxon>
        <taxon>Pseudomonadati</taxon>
        <taxon>Pseudomonadota</taxon>
        <taxon>Alphaproteobacteria</taxon>
        <taxon>Caulobacterales</taxon>
        <taxon>Caulobacteraceae</taxon>
        <taxon>Phenylobacterium</taxon>
    </lineage>
</organism>
<proteinExistence type="predicted"/>